<dbReference type="AlphaFoldDB" id="A0A087E562"/>
<accession>A0A087E562</accession>
<dbReference type="Proteomes" id="UP000029055">
    <property type="component" value="Unassembled WGS sequence"/>
</dbReference>
<protein>
    <submittedName>
        <fullName evidence="3">Putative lipo protein</fullName>
    </submittedName>
</protein>
<proteinExistence type="predicted"/>
<feature type="compositionally biased region" description="Basic and acidic residues" evidence="1">
    <location>
        <begin position="83"/>
        <end position="93"/>
    </location>
</feature>
<comment type="caution">
    <text evidence="3">The sequence shown here is derived from an EMBL/GenBank/DDBJ whole genome shotgun (WGS) entry which is preliminary data.</text>
</comment>
<dbReference type="Pfam" id="PF04205">
    <property type="entry name" value="FMN_bind"/>
    <property type="match status" value="1"/>
</dbReference>
<dbReference type="eggNOG" id="COG3976">
    <property type="taxonomic scope" value="Bacteria"/>
</dbReference>
<evidence type="ECO:0000259" key="2">
    <source>
        <dbReference type="SMART" id="SM00900"/>
    </source>
</evidence>
<feature type="domain" description="FMN-binding" evidence="2">
    <location>
        <begin position="106"/>
        <end position="184"/>
    </location>
</feature>
<dbReference type="SMART" id="SM00900">
    <property type="entry name" value="FMN_bind"/>
    <property type="match status" value="1"/>
</dbReference>
<dbReference type="OrthoDB" id="3231971at2"/>
<dbReference type="EMBL" id="JGZR01000007">
    <property type="protein sequence ID" value="KFJ02913.1"/>
    <property type="molecule type" value="Genomic_DNA"/>
</dbReference>
<feature type="region of interest" description="Disordered" evidence="1">
    <location>
        <begin position="51"/>
        <end position="108"/>
    </location>
</feature>
<dbReference type="Gene3D" id="3.90.1010.20">
    <property type="match status" value="1"/>
</dbReference>
<dbReference type="STRING" id="77635.BISU_0838"/>
<sequence>MASEKESQRRNSTIKARKSGSAGVKSATVAAVGLIAATTLLAGCGSKDAIPADDAYQGNSGESMAAPSSSESASGAGGADNGAKARDTGKYRDGTYSVDNQPDPSGKAPIDVTVKVAQGDITGVTVVGHTSNDISKKHQAAFIEAIPGVVVGKPLKGLKVDKVAGASWTTQAFNDALDNARSQASVQ</sequence>
<dbReference type="GO" id="GO:0010181">
    <property type="term" value="F:FMN binding"/>
    <property type="evidence" value="ECO:0007669"/>
    <property type="project" value="InterPro"/>
</dbReference>
<feature type="region of interest" description="Disordered" evidence="1">
    <location>
        <begin position="1"/>
        <end position="25"/>
    </location>
</feature>
<name>A0A087E562_9BIFI</name>
<reference evidence="3 4" key="1">
    <citation type="submission" date="2014-03" db="EMBL/GenBank/DDBJ databases">
        <title>Genomics of Bifidobacteria.</title>
        <authorList>
            <person name="Ventura M."/>
            <person name="Milani C."/>
            <person name="Lugli G.A."/>
        </authorList>
    </citation>
    <scope>NUCLEOTIDE SEQUENCE [LARGE SCALE GENOMIC DNA]</scope>
    <source>
        <strain evidence="3 4">LMG 11597</strain>
    </source>
</reference>
<evidence type="ECO:0000256" key="1">
    <source>
        <dbReference type="SAM" id="MobiDB-lite"/>
    </source>
</evidence>
<dbReference type="GO" id="GO:0016020">
    <property type="term" value="C:membrane"/>
    <property type="evidence" value="ECO:0007669"/>
    <property type="project" value="InterPro"/>
</dbReference>
<evidence type="ECO:0000313" key="3">
    <source>
        <dbReference type="EMBL" id="KFJ02913.1"/>
    </source>
</evidence>
<feature type="compositionally biased region" description="Low complexity" evidence="1">
    <location>
        <begin position="60"/>
        <end position="74"/>
    </location>
</feature>
<dbReference type="InterPro" id="IPR007329">
    <property type="entry name" value="FMN-bd"/>
</dbReference>
<organism evidence="3 4">
    <name type="scientific">Bifidobacterium subtile</name>
    <dbReference type="NCBI Taxonomy" id="77635"/>
    <lineage>
        <taxon>Bacteria</taxon>
        <taxon>Bacillati</taxon>
        <taxon>Actinomycetota</taxon>
        <taxon>Actinomycetes</taxon>
        <taxon>Bifidobacteriales</taxon>
        <taxon>Bifidobacteriaceae</taxon>
        <taxon>Bifidobacterium</taxon>
    </lineage>
</organism>
<gene>
    <name evidence="3" type="ORF">BISU_0838</name>
</gene>
<evidence type="ECO:0000313" key="4">
    <source>
        <dbReference type="Proteomes" id="UP000029055"/>
    </source>
</evidence>
<keyword evidence="4" id="KW-1185">Reference proteome</keyword>
<dbReference type="RefSeq" id="WP_024464163.1">
    <property type="nucleotide sequence ID" value="NZ_CP062939.1"/>
</dbReference>